<proteinExistence type="predicted"/>
<gene>
    <name evidence="1" type="ORF">MUK42_04823</name>
</gene>
<protein>
    <submittedName>
        <fullName evidence="1">Uncharacterized protein</fullName>
    </submittedName>
</protein>
<organism evidence="1 2">
    <name type="scientific">Musa troglodytarum</name>
    <name type="common">fe'i banana</name>
    <dbReference type="NCBI Taxonomy" id="320322"/>
    <lineage>
        <taxon>Eukaryota</taxon>
        <taxon>Viridiplantae</taxon>
        <taxon>Streptophyta</taxon>
        <taxon>Embryophyta</taxon>
        <taxon>Tracheophyta</taxon>
        <taxon>Spermatophyta</taxon>
        <taxon>Magnoliopsida</taxon>
        <taxon>Liliopsida</taxon>
        <taxon>Zingiberales</taxon>
        <taxon>Musaceae</taxon>
        <taxon>Musa</taxon>
    </lineage>
</organism>
<accession>A0A9E7JYU0</accession>
<dbReference type="EMBL" id="CP097506">
    <property type="protein sequence ID" value="URD98368.1"/>
    <property type="molecule type" value="Genomic_DNA"/>
</dbReference>
<evidence type="ECO:0000313" key="2">
    <source>
        <dbReference type="Proteomes" id="UP001055439"/>
    </source>
</evidence>
<dbReference type="EMBL" id="CP097506">
    <property type="protein sequence ID" value="URD98367.1"/>
    <property type="molecule type" value="Genomic_DNA"/>
</dbReference>
<evidence type="ECO:0000313" key="1">
    <source>
        <dbReference type="EMBL" id="URD98368.1"/>
    </source>
</evidence>
<sequence length="108" mass="12769">MLIQFSMEKSLLFPAVCWCSYHRINKFSLIISWESAPNPDLLVEVVEKSQRKELVKVFTRNPKGTMNHGLNYSIEEEEEQQSATFAKASPRFLEYRMKVTLWHIMETR</sequence>
<dbReference type="Proteomes" id="UP001055439">
    <property type="component" value="Chromosome 4"/>
</dbReference>
<keyword evidence="2" id="KW-1185">Reference proteome</keyword>
<name>A0A9E7JYU0_9LILI</name>
<reference evidence="1" key="1">
    <citation type="submission" date="2022-05" db="EMBL/GenBank/DDBJ databases">
        <title>The Musa troglodytarum L. genome provides insights into the mechanism of non-climacteric behaviour and enrichment of carotenoids.</title>
        <authorList>
            <person name="Wang J."/>
        </authorList>
    </citation>
    <scope>NUCLEOTIDE SEQUENCE</scope>
    <source>
        <tissue evidence="1">Leaf</tissue>
    </source>
</reference>
<dbReference type="AlphaFoldDB" id="A0A9E7JYU0"/>